<reference evidence="2 3" key="1">
    <citation type="journal article" date="2019" name="Nat. Ecol. Evol.">
        <title>Megaphylogeny resolves global patterns of mushroom evolution.</title>
        <authorList>
            <person name="Varga T."/>
            <person name="Krizsan K."/>
            <person name="Foldi C."/>
            <person name="Dima B."/>
            <person name="Sanchez-Garcia M."/>
            <person name="Sanchez-Ramirez S."/>
            <person name="Szollosi G.J."/>
            <person name="Szarkandi J.G."/>
            <person name="Papp V."/>
            <person name="Albert L."/>
            <person name="Andreopoulos W."/>
            <person name="Angelini C."/>
            <person name="Antonin V."/>
            <person name="Barry K.W."/>
            <person name="Bougher N.L."/>
            <person name="Buchanan P."/>
            <person name="Buyck B."/>
            <person name="Bense V."/>
            <person name="Catcheside P."/>
            <person name="Chovatia M."/>
            <person name="Cooper J."/>
            <person name="Damon W."/>
            <person name="Desjardin D."/>
            <person name="Finy P."/>
            <person name="Geml J."/>
            <person name="Haridas S."/>
            <person name="Hughes K."/>
            <person name="Justo A."/>
            <person name="Karasinski D."/>
            <person name="Kautmanova I."/>
            <person name="Kiss B."/>
            <person name="Kocsube S."/>
            <person name="Kotiranta H."/>
            <person name="LaButti K.M."/>
            <person name="Lechner B.E."/>
            <person name="Liimatainen K."/>
            <person name="Lipzen A."/>
            <person name="Lukacs Z."/>
            <person name="Mihaltcheva S."/>
            <person name="Morgado L.N."/>
            <person name="Niskanen T."/>
            <person name="Noordeloos M.E."/>
            <person name="Ohm R.A."/>
            <person name="Ortiz-Santana B."/>
            <person name="Ovrebo C."/>
            <person name="Racz N."/>
            <person name="Riley R."/>
            <person name="Savchenko A."/>
            <person name="Shiryaev A."/>
            <person name="Soop K."/>
            <person name="Spirin V."/>
            <person name="Szebenyi C."/>
            <person name="Tomsovsky M."/>
            <person name="Tulloss R.E."/>
            <person name="Uehling J."/>
            <person name="Grigoriev I.V."/>
            <person name="Vagvolgyi C."/>
            <person name="Papp T."/>
            <person name="Martin F.M."/>
            <person name="Miettinen O."/>
            <person name="Hibbett D.S."/>
            <person name="Nagy L.G."/>
        </authorList>
    </citation>
    <scope>NUCLEOTIDE SEQUENCE [LARGE SCALE GENOMIC DNA]</scope>
    <source>
        <strain evidence="2 3">CBS 962.96</strain>
    </source>
</reference>
<accession>A0A4S8KWR6</accession>
<gene>
    <name evidence="2" type="ORF">K435DRAFT_809889</name>
</gene>
<protein>
    <submittedName>
        <fullName evidence="2">Uncharacterized protein</fullName>
    </submittedName>
</protein>
<dbReference type="Proteomes" id="UP000297245">
    <property type="component" value="Unassembled WGS sequence"/>
</dbReference>
<name>A0A4S8KWR6_DENBC</name>
<feature type="region of interest" description="Disordered" evidence="1">
    <location>
        <begin position="1"/>
        <end position="125"/>
    </location>
</feature>
<evidence type="ECO:0000256" key="1">
    <source>
        <dbReference type="SAM" id="MobiDB-lite"/>
    </source>
</evidence>
<organism evidence="2 3">
    <name type="scientific">Dendrothele bispora (strain CBS 962.96)</name>
    <dbReference type="NCBI Taxonomy" id="1314807"/>
    <lineage>
        <taxon>Eukaryota</taxon>
        <taxon>Fungi</taxon>
        <taxon>Dikarya</taxon>
        <taxon>Basidiomycota</taxon>
        <taxon>Agaricomycotina</taxon>
        <taxon>Agaricomycetes</taxon>
        <taxon>Agaricomycetidae</taxon>
        <taxon>Agaricales</taxon>
        <taxon>Agaricales incertae sedis</taxon>
        <taxon>Dendrothele</taxon>
    </lineage>
</organism>
<feature type="compositionally biased region" description="Low complexity" evidence="1">
    <location>
        <begin position="1"/>
        <end position="16"/>
    </location>
</feature>
<keyword evidence="3" id="KW-1185">Reference proteome</keyword>
<evidence type="ECO:0000313" key="2">
    <source>
        <dbReference type="EMBL" id="THU80434.1"/>
    </source>
</evidence>
<dbReference type="AlphaFoldDB" id="A0A4S8KWR6"/>
<feature type="compositionally biased region" description="Basic and acidic residues" evidence="1">
    <location>
        <begin position="74"/>
        <end position="86"/>
    </location>
</feature>
<evidence type="ECO:0000313" key="3">
    <source>
        <dbReference type="Proteomes" id="UP000297245"/>
    </source>
</evidence>
<dbReference type="EMBL" id="ML179905">
    <property type="protein sequence ID" value="THU80434.1"/>
    <property type="molecule type" value="Genomic_DNA"/>
</dbReference>
<feature type="compositionally biased region" description="Polar residues" evidence="1">
    <location>
        <begin position="17"/>
        <end position="35"/>
    </location>
</feature>
<sequence length="369" mass="41858">MATQTEVMTETTTQEQPLSNHPSQVPHNLGFSTYTPEGYWQRGSQLRRRFETPTRGTFQGDGRSLRPLSAPPISHDEGRKEEREGTPDAPRIPTAYLPTPYPTGPRMRPFQYPLINQGSHDPKNLRDEVHAIDPEHSFRGHTLIPESVLEEAGAHEMLTESHPDPQSPQERQTPIPTPIPIHSEPIFRLSIPNDGDYHRHYEVPIQHVLHSPGSSPIRILEPPPPGERAEMSTMLGRQPPSLQLRMYQDQYNSAMGSALDPHTNSSQPKRYLTSREALENIGEQCRRLGEHLGVRRMADTSLEDSIHSVRALAEAREADLPLWVAARCWNSVSNTMNRGVTNIRLCLWYDETEDRILTGYGLLRRVNHT</sequence>
<feature type="region of interest" description="Disordered" evidence="1">
    <location>
        <begin position="156"/>
        <end position="182"/>
    </location>
</feature>
<proteinExistence type="predicted"/>